<name>A0A2T4JUX4_9RHOB</name>
<dbReference type="PROSITE" id="PS51371">
    <property type="entry name" value="CBS"/>
    <property type="match status" value="2"/>
</dbReference>
<evidence type="ECO:0000259" key="13">
    <source>
        <dbReference type="PROSITE" id="PS51846"/>
    </source>
</evidence>
<dbReference type="EMBL" id="PZKG01000042">
    <property type="protein sequence ID" value="PTE21676.1"/>
    <property type="molecule type" value="Genomic_DNA"/>
</dbReference>
<dbReference type="FunFam" id="3.30.465.10:FF:000023">
    <property type="entry name" value="Magnesium and cobalt transporter"/>
    <property type="match status" value="1"/>
</dbReference>
<protein>
    <submittedName>
        <fullName evidence="14">DNA-binding protein</fullName>
    </submittedName>
</protein>
<keyword evidence="6 10" id="KW-1133">Transmembrane helix</keyword>
<keyword evidence="5" id="KW-0677">Repeat</keyword>
<dbReference type="AlphaFoldDB" id="A0A2T4JUX4"/>
<dbReference type="InterPro" id="IPR000644">
    <property type="entry name" value="CBS_dom"/>
</dbReference>
<feature type="transmembrane region" description="Helical" evidence="11">
    <location>
        <begin position="133"/>
        <end position="155"/>
    </location>
</feature>
<evidence type="ECO:0000256" key="7">
    <source>
        <dbReference type="ARBA" id="ARBA00023122"/>
    </source>
</evidence>
<dbReference type="CDD" id="cd04590">
    <property type="entry name" value="CBS_pair_CorC_HlyC_assoc"/>
    <property type="match status" value="1"/>
</dbReference>
<evidence type="ECO:0000256" key="10">
    <source>
        <dbReference type="PROSITE-ProRule" id="PRU01193"/>
    </source>
</evidence>
<accession>A0A2T4JUX4</accession>
<evidence type="ECO:0000256" key="1">
    <source>
        <dbReference type="ARBA" id="ARBA00004651"/>
    </source>
</evidence>
<evidence type="ECO:0000259" key="12">
    <source>
        <dbReference type="PROSITE" id="PS51371"/>
    </source>
</evidence>
<evidence type="ECO:0000256" key="4">
    <source>
        <dbReference type="ARBA" id="ARBA00022692"/>
    </source>
</evidence>
<feature type="transmembrane region" description="Helical" evidence="11">
    <location>
        <begin position="6"/>
        <end position="26"/>
    </location>
</feature>
<evidence type="ECO:0000256" key="11">
    <source>
        <dbReference type="SAM" id="Phobius"/>
    </source>
</evidence>
<dbReference type="InterPro" id="IPR002550">
    <property type="entry name" value="CNNM"/>
</dbReference>
<evidence type="ECO:0000256" key="8">
    <source>
        <dbReference type="ARBA" id="ARBA00023136"/>
    </source>
</evidence>
<dbReference type="InterPro" id="IPR016169">
    <property type="entry name" value="FAD-bd_PCMH_sub2"/>
</dbReference>
<dbReference type="OrthoDB" id="9805314at2"/>
<feature type="transmembrane region" description="Helical" evidence="11">
    <location>
        <begin position="57"/>
        <end position="80"/>
    </location>
</feature>
<comment type="caution">
    <text evidence="14">The sequence shown here is derived from an EMBL/GenBank/DDBJ whole genome shotgun (WGS) entry which is preliminary data.</text>
</comment>
<keyword evidence="15" id="KW-1185">Reference proteome</keyword>
<evidence type="ECO:0000256" key="5">
    <source>
        <dbReference type="ARBA" id="ARBA00022737"/>
    </source>
</evidence>
<keyword evidence="7 9" id="KW-0129">CBS domain</keyword>
<dbReference type="SUPFAM" id="SSF56176">
    <property type="entry name" value="FAD-binding/transporter-associated domain-like"/>
    <property type="match status" value="1"/>
</dbReference>
<dbReference type="InterPro" id="IPR046342">
    <property type="entry name" value="CBS_dom_sf"/>
</dbReference>
<reference evidence="14 15" key="1">
    <citation type="submission" date="2018-03" db="EMBL/GenBank/DDBJ databases">
        <title>Cereibacter changlensis.</title>
        <authorList>
            <person name="Meyer T.E."/>
            <person name="Miller S."/>
            <person name="Lodha T."/>
            <person name="Gandham S."/>
            <person name="Chintalapati S."/>
            <person name="Chintalapati V.R."/>
        </authorList>
    </citation>
    <scope>NUCLEOTIDE SEQUENCE [LARGE SCALE GENOMIC DNA]</scope>
    <source>
        <strain evidence="14 15">JA139</strain>
    </source>
</reference>
<evidence type="ECO:0000256" key="2">
    <source>
        <dbReference type="ARBA" id="ARBA00006446"/>
    </source>
</evidence>
<dbReference type="PROSITE" id="PS51846">
    <property type="entry name" value="CNNM"/>
    <property type="match status" value="1"/>
</dbReference>
<gene>
    <name evidence="14" type="ORF">C5F48_11065</name>
</gene>
<dbReference type="InterPro" id="IPR044751">
    <property type="entry name" value="Ion_transp-like_CBS"/>
</dbReference>
<dbReference type="Gene3D" id="3.30.465.10">
    <property type="match status" value="1"/>
</dbReference>
<sequence>MILEIALVLLLTVTNGVLAMSELAIVSARTPRLKMLADRGSKGAATAMRLAEEPGKFLSSVQIGITLVGVLSGAFSGATLGARLAGTLREAGLSPVMANTLGVGSVVVLITYLSLIVGELVPKQIALKAPEKVAAKVAPLMLAISRGAAPLVWLLDASGRLVLKLLSQSGGAEANVSDEEVRYIIAEAETSGAMQPAESQMIAGVMRIADRTARGLMTPRHEVEIVDLANTRREIRSRFQHSRRSRLPVRDGEDDNIIGVITLRDILAPGFLRAGYDLRAAIQETPVVRDGLGALEVIQRLRNSPSHMVLVYDEYGHFEGIVTPMDVLEAITGEFSDEVEDEPKIVTRADGSLLVAGWMPVDEFAARLNADLPESRGYETVAGLVLELTGHLPAVGETLAFGGWTIEVVDLDGRRIDKLLVTRKG</sequence>
<dbReference type="SMART" id="SM01091">
    <property type="entry name" value="CorC_HlyC"/>
    <property type="match status" value="1"/>
</dbReference>
<keyword evidence="14" id="KW-0238">DNA-binding</keyword>
<dbReference type="GO" id="GO:0050660">
    <property type="term" value="F:flavin adenine dinucleotide binding"/>
    <property type="evidence" value="ECO:0007669"/>
    <property type="project" value="InterPro"/>
</dbReference>
<dbReference type="Pfam" id="PF00571">
    <property type="entry name" value="CBS"/>
    <property type="match status" value="2"/>
</dbReference>
<dbReference type="Proteomes" id="UP000241010">
    <property type="component" value="Unassembled WGS sequence"/>
</dbReference>
<dbReference type="Pfam" id="PF01595">
    <property type="entry name" value="CNNM"/>
    <property type="match status" value="1"/>
</dbReference>
<dbReference type="PANTHER" id="PTHR43099:SF5">
    <property type="entry name" value="HLYC_CORC FAMILY TRANSPORTER"/>
    <property type="match status" value="1"/>
</dbReference>
<feature type="domain" description="CBS" evidence="12">
    <location>
        <begin position="217"/>
        <end position="278"/>
    </location>
</feature>
<feature type="domain" description="CNNM transmembrane" evidence="13">
    <location>
        <begin position="1"/>
        <end position="198"/>
    </location>
</feature>
<keyword evidence="3" id="KW-1003">Cell membrane</keyword>
<dbReference type="InterPro" id="IPR036318">
    <property type="entry name" value="FAD-bd_PCMH-like_sf"/>
</dbReference>
<organism evidence="14 15">
    <name type="scientific">Cereibacter changlensis JA139</name>
    <dbReference type="NCBI Taxonomy" id="1188249"/>
    <lineage>
        <taxon>Bacteria</taxon>
        <taxon>Pseudomonadati</taxon>
        <taxon>Pseudomonadota</taxon>
        <taxon>Alphaproteobacteria</taxon>
        <taxon>Rhodobacterales</taxon>
        <taxon>Paracoccaceae</taxon>
        <taxon>Cereibacter</taxon>
    </lineage>
</organism>
<keyword evidence="4 10" id="KW-0812">Transmembrane</keyword>
<dbReference type="InterPro" id="IPR005170">
    <property type="entry name" value="Transptr-assoc_dom"/>
</dbReference>
<feature type="transmembrane region" description="Helical" evidence="11">
    <location>
        <begin position="100"/>
        <end position="121"/>
    </location>
</feature>
<dbReference type="RefSeq" id="WP_107663973.1">
    <property type="nucleotide sequence ID" value="NZ_PZKG01000042.1"/>
</dbReference>
<comment type="similarity">
    <text evidence="2">Belongs to the UPF0053 family. Hemolysin C subfamily.</text>
</comment>
<dbReference type="PANTHER" id="PTHR43099">
    <property type="entry name" value="UPF0053 PROTEIN YRKA"/>
    <property type="match status" value="1"/>
</dbReference>
<dbReference type="InterPro" id="IPR051676">
    <property type="entry name" value="UPF0053_domain"/>
</dbReference>
<feature type="domain" description="CBS" evidence="12">
    <location>
        <begin position="281"/>
        <end position="338"/>
    </location>
</feature>
<proteinExistence type="inferred from homology"/>
<dbReference type="Gene3D" id="3.10.580.10">
    <property type="entry name" value="CBS-domain"/>
    <property type="match status" value="1"/>
</dbReference>
<keyword evidence="8 10" id="KW-0472">Membrane</keyword>
<dbReference type="SUPFAM" id="SSF54631">
    <property type="entry name" value="CBS-domain pair"/>
    <property type="match status" value="1"/>
</dbReference>
<evidence type="ECO:0000256" key="3">
    <source>
        <dbReference type="ARBA" id="ARBA00022475"/>
    </source>
</evidence>
<comment type="subcellular location">
    <subcellularLocation>
        <location evidence="1">Cell membrane</location>
        <topology evidence="1">Multi-pass membrane protein</topology>
    </subcellularLocation>
</comment>
<evidence type="ECO:0000313" key="14">
    <source>
        <dbReference type="EMBL" id="PTE21676.1"/>
    </source>
</evidence>
<dbReference type="GO" id="GO:0003677">
    <property type="term" value="F:DNA binding"/>
    <property type="evidence" value="ECO:0007669"/>
    <property type="project" value="UniProtKB-KW"/>
</dbReference>
<evidence type="ECO:0000313" key="15">
    <source>
        <dbReference type="Proteomes" id="UP000241010"/>
    </source>
</evidence>
<dbReference type="Pfam" id="PF03471">
    <property type="entry name" value="CorC_HlyC"/>
    <property type="match status" value="1"/>
</dbReference>
<dbReference type="GO" id="GO:0005886">
    <property type="term" value="C:plasma membrane"/>
    <property type="evidence" value="ECO:0007669"/>
    <property type="project" value="UniProtKB-SubCell"/>
</dbReference>
<evidence type="ECO:0000256" key="6">
    <source>
        <dbReference type="ARBA" id="ARBA00022989"/>
    </source>
</evidence>
<evidence type="ECO:0000256" key="9">
    <source>
        <dbReference type="PROSITE-ProRule" id="PRU00703"/>
    </source>
</evidence>